<dbReference type="GO" id="GO:0043708">
    <property type="term" value="P:cell adhesion involved in biofilm formation"/>
    <property type="evidence" value="ECO:0007669"/>
    <property type="project" value="InterPro"/>
</dbReference>
<dbReference type="PANTHER" id="PTHR34216">
    <property type="match status" value="1"/>
</dbReference>
<dbReference type="Pfam" id="PF01522">
    <property type="entry name" value="Polysacc_deac_1"/>
    <property type="match status" value="1"/>
</dbReference>
<dbReference type="GO" id="GO:0005975">
    <property type="term" value="P:carbohydrate metabolic process"/>
    <property type="evidence" value="ECO:0007669"/>
    <property type="project" value="InterPro"/>
</dbReference>
<dbReference type="PROSITE" id="PS51677">
    <property type="entry name" value="NODB"/>
    <property type="match status" value="1"/>
</dbReference>
<dbReference type="EMBL" id="PDNV01000012">
    <property type="protein sequence ID" value="PLC52623.1"/>
    <property type="molecule type" value="Genomic_DNA"/>
</dbReference>
<dbReference type="PANTHER" id="PTHR34216:SF7">
    <property type="entry name" value="POLY-BETA-1,6-N-ACETYL-D-GLUCOSAMINE N-DEACETYLASE"/>
    <property type="match status" value="1"/>
</dbReference>
<dbReference type="InterPro" id="IPR002509">
    <property type="entry name" value="NODB_dom"/>
</dbReference>
<dbReference type="InterPro" id="IPR051398">
    <property type="entry name" value="Polysacch_Deacetylase"/>
</dbReference>
<accession>A0A2N4UCA0</accession>
<reference evidence="4 5" key="1">
    <citation type="submission" date="2017-10" db="EMBL/GenBank/DDBJ databases">
        <title>Two draft genome sequences of Pusillimonas sp. strains isolated from a nitrate- and radionuclide-contaminated groundwater in Russia.</title>
        <authorList>
            <person name="Grouzdev D.S."/>
            <person name="Tourova T.P."/>
            <person name="Goeva M.A."/>
            <person name="Babich T.L."/>
            <person name="Sokolova D.S."/>
            <person name="Abdullin R."/>
            <person name="Poltaraus A.B."/>
            <person name="Toshchakov S.V."/>
            <person name="Nazina T.N."/>
        </authorList>
    </citation>
    <scope>NUCLEOTIDE SEQUENCE [LARGE SCALE GENOMIC DNA]</scope>
    <source>
        <strain evidence="4 5">JR1/69-2-13</strain>
    </source>
</reference>
<feature type="signal peptide" evidence="2">
    <location>
        <begin position="1"/>
        <end position="30"/>
    </location>
</feature>
<evidence type="ECO:0000313" key="4">
    <source>
        <dbReference type="EMBL" id="PLC52623.1"/>
    </source>
</evidence>
<proteinExistence type="predicted"/>
<dbReference type="InterPro" id="IPR011330">
    <property type="entry name" value="Glyco_hydro/deAcase_b/a-brl"/>
</dbReference>
<feature type="chain" id="PRO_5014820565" evidence="2">
    <location>
        <begin position="31"/>
        <end position="677"/>
    </location>
</feature>
<dbReference type="AlphaFoldDB" id="A0A2N4UCA0"/>
<dbReference type="RefSeq" id="WP_102071359.1">
    <property type="nucleotide sequence ID" value="NZ_PDNV01000012.1"/>
</dbReference>
<evidence type="ECO:0000256" key="1">
    <source>
        <dbReference type="ARBA" id="ARBA00022729"/>
    </source>
</evidence>
<dbReference type="NCBIfam" id="NF011177">
    <property type="entry name" value="PRK14582.1"/>
    <property type="match status" value="1"/>
</dbReference>
<dbReference type="SUPFAM" id="SSF88713">
    <property type="entry name" value="Glycoside hydrolase/deacetylase"/>
    <property type="match status" value="1"/>
</dbReference>
<name>A0A2N4UCA0_9BURK</name>
<dbReference type="Gene3D" id="3.20.20.370">
    <property type="entry name" value="Glycoside hydrolase/deacetylase"/>
    <property type="match status" value="1"/>
</dbReference>
<comment type="caution">
    <text evidence="4">The sequence shown here is derived from an EMBL/GenBank/DDBJ whole genome shotgun (WGS) entry which is preliminary data.</text>
</comment>
<organism evidence="4 5">
    <name type="scientific">Pollutimonas nitritireducens</name>
    <dbReference type="NCBI Taxonomy" id="2045209"/>
    <lineage>
        <taxon>Bacteria</taxon>
        <taxon>Pseudomonadati</taxon>
        <taxon>Pseudomonadota</taxon>
        <taxon>Betaproteobacteria</taxon>
        <taxon>Burkholderiales</taxon>
        <taxon>Alcaligenaceae</taxon>
        <taxon>Pollutimonas</taxon>
    </lineage>
</organism>
<dbReference type="InterPro" id="IPR032772">
    <property type="entry name" value="PGA_deacetylase_PgaB_C"/>
</dbReference>
<feature type="domain" description="NodB homology" evidence="3">
    <location>
        <begin position="109"/>
        <end position="351"/>
    </location>
</feature>
<protein>
    <submittedName>
        <fullName evidence="4">Poly-beta-1,6-N-acetyl-D-glucosamine N-deacetylase</fullName>
    </submittedName>
</protein>
<keyword evidence="1 2" id="KW-0732">Signal</keyword>
<dbReference type="InterPro" id="IPR023854">
    <property type="entry name" value="PGA_deacetylase_PgaB"/>
</dbReference>
<dbReference type="Pfam" id="PF14883">
    <property type="entry name" value="GHL13"/>
    <property type="match status" value="1"/>
</dbReference>
<dbReference type="Proteomes" id="UP000234328">
    <property type="component" value="Unassembled WGS sequence"/>
</dbReference>
<dbReference type="CDD" id="cd10964">
    <property type="entry name" value="CE4_PgaB_5s"/>
    <property type="match status" value="1"/>
</dbReference>
<dbReference type="Gene3D" id="3.20.20.80">
    <property type="entry name" value="Glycosidases"/>
    <property type="match status" value="1"/>
</dbReference>
<evidence type="ECO:0000259" key="3">
    <source>
        <dbReference type="PROSITE" id="PS51677"/>
    </source>
</evidence>
<evidence type="ECO:0000313" key="5">
    <source>
        <dbReference type="Proteomes" id="UP000234328"/>
    </source>
</evidence>
<sequence>MFVNFSFIRYMAGFLCSLLLLSGCSKSVPAFVPPEQRPSHNFNEPWPKNKYLALAYHDVEDTDPDQTFVSVTTERLKEQFSWLRENGYQPITVDQILTASAGGKPLPEKAVLLTFDDGYRSFYTRVFPLLKAYNWPAVLAPVGKWLDTPDDKQVNFGGRMIERERFLTWDQVSEVARSGLVEIGAHTDDLHYGIQGNPQGNLLPAAAIRVYDAATGKYETDAEFQTRITEDVKRITAKIIRATGKKPRVWVWPYGAANGETMKIVREQGYPLILTLDSGLGSIDNLIDTPRVLVSNDPQLRNFANVSTVMENNEVMRVAHVDLDYVYDPDPVQMDRNLGALVQRISDMKITTVFLQAYADPTGDGLVKSVYFPNRHLPVRADLFNRAAWQLKSRASVDIYAWMPVLSYDLSASIPRVRRWNPDTGVTAIDTSQYRRLSPFDPVARQQITEIYEDLAKHSIFNGILFHDDAILSDYEDASPPALAAYQKAGLPGSIQELRADQDTMHRWTRYKSQYLVDFTKELTEHVRAIRGPQIKTARNIFAEPILNPESEAWFAQNLDDFLAAYNWTAPMAMPWMENVPADEADAWLGRLVTTVGSRPGALNKTVFEIQGRDWRPTEGQEDSGHIDSELMARWLKRLQLSGARSFGYYPDDFTKNEPRLDVIRPAISNAWYPFHD</sequence>
<dbReference type="GO" id="GO:0016810">
    <property type="term" value="F:hydrolase activity, acting on carbon-nitrogen (but not peptide) bonds"/>
    <property type="evidence" value="ECO:0007669"/>
    <property type="project" value="InterPro"/>
</dbReference>
<dbReference type="NCBIfam" id="TIGR03938">
    <property type="entry name" value="deacetyl_PgaB"/>
    <property type="match status" value="1"/>
</dbReference>
<evidence type="ECO:0000256" key="2">
    <source>
        <dbReference type="SAM" id="SignalP"/>
    </source>
</evidence>
<dbReference type="OrthoDB" id="9814639at2"/>
<keyword evidence="5" id="KW-1185">Reference proteome</keyword>
<gene>
    <name evidence="4" type="primary">pgaB</name>
    <name evidence="4" type="ORF">CR155_17700</name>
</gene>